<dbReference type="EMBL" id="SHNN01000001">
    <property type="protein sequence ID" value="MCX2979557.1"/>
    <property type="molecule type" value="Genomic_DNA"/>
</dbReference>
<keyword evidence="8" id="KW-1185">Reference proteome</keyword>
<keyword evidence="4 5" id="KW-0472">Membrane</keyword>
<dbReference type="Proteomes" id="UP001143362">
    <property type="component" value="Unassembled WGS sequence"/>
</dbReference>
<comment type="caution">
    <text evidence="7">The sequence shown here is derived from an EMBL/GenBank/DDBJ whole genome shotgun (WGS) entry which is preliminary data.</text>
</comment>
<dbReference type="InterPro" id="IPR007452">
    <property type="entry name" value="TamB_C"/>
</dbReference>
<sequence length="1026" mass="110175">MSAATPIPKKSAFWRALLFLALMVLVPGLILVGTAWWLGGSESGSRWLADQANRWLPQLQLDITSGSLASGLQLSQVAWREDDWAVQATDVTLSWRPACLLATRVCLTSLKVGRIEVVNKAEPSFKALDLPVFSSPLAVTVSMFELGQLVVPGAVGETLLLEAISGRNVHLRQNQLEFQKLQLELQGNQLQAQGDVRFTQDYPLAVSLTAALQALQQPLRVQLSGTVRELGFETNEVEGLPLHVNGTVAALASGLPLQARIEAQQPFSYTVGDNTLAVQSLTADVSGDTESLTLELEGVVSESALGDVPVMALARLRDGHIWLERGELQIQQYPLQVSGEVLWGDNQALRLQRVEITHTPSSGSPLHSAAQASTTLSLQGSPTDGGLEWLLSAPDLSGYLPLVGKANAQGSLEVAGSGYSLTLRANAHDVAIGELAGAELELQCELQWDSFDEPLDLRCVRARTILPASNWSVASAWHLQQAPTSMLQWHKGRLTVPPVCFQEQSAPDLRLCLTEAFTFSAGDRSELQVALGKLPLTWFDSVIPGTASLSGNADVRLQLAGSSASTQTLNWQARVADFGELEGSVELVERGALTVRGEAIDMAPLLQLYPELGQLAGTLNLEVRASRRDEGLWVTGAARVIDARLGIIGQTGLFATSLLQLDLQGQQAQLQGQVAAEGGPAQLSGSIDWRTDDWQAQLRLVAESLSIAPLPGVTLQLVPDLTLSASAQRTHLEGDIFIPSGLVDLSHISGGPQVVNVSADTQIVGEQLREDSGAPFSAAITVSLGDEVRFKGYGLIGRLFGSALLEKAAGGALSARGSIRVADGHWRAYGQDLLVDEGRLEFSGPLDEPYLRLRAQRHQSAGDAIVGVLVDGPLADPRVQLFSSEAMSEQERMHYLITGRRMDSDGTSTDGAATQAAVAMGLAGANQQLGKAAEQFGIQGFAVGTEMGERGQEAQVSGYFGPNLYLKYGYSMFEPGTAFSARYRMTERFYIEGYQSTSSALNLLWYIRRRQNDDITAPPLETDSAE</sequence>
<feature type="transmembrane region" description="Helical" evidence="5">
    <location>
        <begin position="12"/>
        <end position="38"/>
    </location>
</feature>
<proteinExistence type="predicted"/>
<feature type="domain" description="Translocation and assembly module TamB C-terminal" evidence="6">
    <location>
        <begin position="676"/>
        <end position="1008"/>
    </location>
</feature>
<protein>
    <recommendedName>
        <fullName evidence="6">Translocation and assembly module TamB C-terminal domain-containing protein</fullName>
    </recommendedName>
</protein>
<evidence type="ECO:0000256" key="2">
    <source>
        <dbReference type="ARBA" id="ARBA00022692"/>
    </source>
</evidence>
<evidence type="ECO:0000256" key="5">
    <source>
        <dbReference type="SAM" id="Phobius"/>
    </source>
</evidence>
<accession>A0ABT3TB95</accession>
<evidence type="ECO:0000256" key="4">
    <source>
        <dbReference type="ARBA" id="ARBA00023136"/>
    </source>
</evidence>
<keyword evidence="2 5" id="KW-0812">Transmembrane</keyword>
<gene>
    <name evidence="7" type="ORF">EYC98_01630</name>
</gene>
<name>A0ABT3TB95_9GAMM</name>
<evidence type="ECO:0000313" key="8">
    <source>
        <dbReference type="Proteomes" id="UP001143362"/>
    </source>
</evidence>
<evidence type="ECO:0000259" key="6">
    <source>
        <dbReference type="Pfam" id="PF04357"/>
    </source>
</evidence>
<evidence type="ECO:0000256" key="3">
    <source>
        <dbReference type="ARBA" id="ARBA00022989"/>
    </source>
</evidence>
<keyword evidence="3 5" id="KW-1133">Transmembrane helix</keyword>
<evidence type="ECO:0000313" key="7">
    <source>
        <dbReference type="EMBL" id="MCX2979557.1"/>
    </source>
</evidence>
<dbReference type="Pfam" id="PF04357">
    <property type="entry name" value="TamB"/>
    <property type="match status" value="1"/>
</dbReference>
<dbReference type="PANTHER" id="PTHR36985">
    <property type="entry name" value="TRANSLOCATION AND ASSEMBLY MODULE SUBUNIT TAMB"/>
    <property type="match status" value="1"/>
</dbReference>
<reference evidence="7" key="1">
    <citation type="submission" date="2019-02" db="EMBL/GenBank/DDBJ databases">
        <authorList>
            <person name="Li S.-H."/>
        </authorList>
    </citation>
    <scope>NUCLEOTIDE SEQUENCE</scope>
    <source>
        <strain evidence="7">IMCC14734</strain>
    </source>
</reference>
<dbReference type="RefSeq" id="WP_279243557.1">
    <property type="nucleotide sequence ID" value="NZ_SHNN01000001.1"/>
</dbReference>
<evidence type="ECO:0000256" key="1">
    <source>
        <dbReference type="ARBA" id="ARBA00004167"/>
    </source>
</evidence>
<comment type="subcellular location">
    <subcellularLocation>
        <location evidence="1">Membrane</location>
        <topology evidence="1">Single-pass membrane protein</topology>
    </subcellularLocation>
</comment>
<organism evidence="7 8">
    <name type="scientific">Candidatus Litorirhabdus singularis</name>
    <dbReference type="NCBI Taxonomy" id="2518993"/>
    <lineage>
        <taxon>Bacteria</taxon>
        <taxon>Pseudomonadati</taxon>
        <taxon>Pseudomonadota</taxon>
        <taxon>Gammaproteobacteria</taxon>
        <taxon>Cellvibrionales</taxon>
        <taxon>Halieaceae</taxon>
        <taxon>Candidatus Litorirhabdus</taxon>
    </lineage>
</organism>
<dbReference type="PANTHER" id="PTHR36985:SF1">
    <property type="entry name" value="TRANSLOCATION AND ASSEMBLY MODULE SUBUNIT TAMB"/>
    <property type="match status" value="1"/>
</dbReference>